<dbReference type="EMBL" id="JAHLQJ010000018">
    <property type="protein sequence ID" value="MBU5673822.1"/>
    <property type="molecule type" value="Genomic_DNA"/>
</dbReference>
<dbReference type="HAMAP" id="MF_02089">
    <property type="entry name" value="QueH"/>
    <property type="match status" value="1"/>
</dbReference>
<evidence type="ECO:0000256" key="4">
    <source>
        <dbReference type="ARBA" id="ARBA00012622"/>
    </source>
</evidence>
<keyword evidence="7 17" id="KW-0819">tRNA processing</keyword>
<feature type="binding site" evidence="17">
    <location>
        <position position="135"/>
    </location>
    <ligand>
        <name>[4Fe-4S] cluster</name>
        <dbReference type="ChEBI" id="CHEBI:49883"/>
    </ligand>
</feature>
<keyword evidence="11 17" id="KW-0408">Iron</keyword>
<reference evidence="18 19" key="1">
    <citation type="submission" date="2021-06" db="EMBL/GenBank/DDBJ databases">
        <authorList>
            <person name="Sun Q."/>
            <person name="Li D."/>
        </authorList>
    </citation>
    <scope>NUCLEOTIDE SEQUENCE [LARGE SCALE GENOMIC DNA]</scope>
    <source>
        <strain evidence="18 19">MSJ-6</strain>
    </source>
</reference>
<keyword evidence="13 17" id="KW-1015">Disulfide bond</keyword>
<protein>
    <recommendedName>
        <fullName evidence="5 17">Epoxyqueuosine reductase QueH</fullName>
        <ecNumber evidence="4 17">1.17.99.6</ecNumber>
    </recommendedName>
    <alternativeName>
        <fullName evidence="15 17">Queuosine biosynthesis protein QueH</fullName>
    </alternativeName>
</protein>
<evidence type="ECO:0000256" key="7">
    <source>
        <dbReference type="ARBA" id="ARBA00022694"/>
    </source>
</evidence>
<evidence type="ECO:0000256" key="11">
    <source>
        <dbReference type="ARBA" id="ARBA00023004"/>
    </source>
</evidence>
<comment type="caution">
    <text evidence="18">The sequence shown here is derived from an EMBL/GenBank/DDBJ whole genome shotgun (WGS) entry which is preliminary data.</text>
</comment>
<feature type="binding site" evidence="17">
    <location>
        <position position="132"/>
    </location>
    <ligand>
        <name>[4Fe-4S] cluster</name>
        <dbReference type="ChEBI" id="CHEBI:49883"/>
    </ligand>
</feature>
<comment type="pathway">
    <text evidence="2 17">tRNA modification; tRNA-queuosine biosynthesis.</text>
</comment>
<keyword evidence="9 17" id="KW-0671">Queuosine biosynthesis</keyword>
<evidence type="ECO:0000256" key="15">
    <source>
        <dbReference type="ARBA" id="ARBA00031446"/>
    </source>
</evidence>
<evidence type="ECO:0000256" key="8">
    <source>
        <dbReference type="ARBA" id="ARBA00022723"/>
    </source>
</evidence>
<evidence type="ECO:0000256" key="13">
    <source>
        <dbReference type="ARBA" id="ARBA00023157"/>
    </source>
</evidence>
<feature type="disulfide bond" description="Redox-active" evidence="17">
    <location>
        <begin position="214"/>
        <end position="216"/>
    </location>
</feature>
<evidence type="ECO:0000256" key="6">
    <source>
        <dbReference type="ARBA" id="ARBA00022485"/>
    </source>
</evidence>
<dbReference type="PANTHER" id="PTHR36701">
    <property type="entry name" value="EPOXYQUEUOSINE REDUCTASE QUEH"/>
    <property type="match status" value="1"/>
</dbReference>
<keyword evidence="19" id="KW-1185">Reference proteome</keyword>
<dbReference type="PANTHER" id="PTHR36701:SF1">
    <property type="entry name" value="EPOXYQUEUOSINE REDUCTASE QUEH"/>
    <property type="match status" value="1"/>
</dbReference>
<keyword evidence="12 17" id="KW-0411">Iron-sulfur</keyword>
<evidence type="ECO:0000256" key="16">
    <source>
        <dbReference type="ARBA" id="ARBA00047415"/>
    </source>
</evidence>
<evidence type="ECO:0000313" key="19">
    <source>
        <dbReference type="Proteomes" id="UP000743001"/>
    </source>
</evidence>
<name>A0ABS6FUC2_9BACL</name>
<gene>
    <name evidence="17" type="primary">queH</name>
    <name evidence="18" type="ORF">KQJ23_18470</name>
</gene>
<comment type="catalytic activity">
    <reaction evidence="16 17">
        <text>epoxyqueuosine(34) in tRNA + AH2 = queuosine(34) in tRNA + A + H2O</text>
        <dbReference type="Rhea" id="RHEA:32159"/>
        <dbReference type="Rhea" id="RHEA-COMP:18571"/>
        <dbReference type="Rhea" id="RHEA-COMP:18582"/>
        <dbReference type="ChEBI" id="CHEBI:13193"/>
        <dbReference type="ChEBI" id="CHEBI:15377"/>
        <dbReference type="ChEBI" id="CHEBI:17499"/>
        <dbReference type="ChEBI" id="CHEBI:194431"/>
        <dbReference type="ChEBI" id="CHEBI:194443"/>
        <dbReference type="EC" id="1.17.99.6"/>
    </reaction>
</comment>
<keyword evidence="8 17" id="KW-0479">Metal-binding</keyword>
<feature type="binding site" evidence="17">
    <location>
        <position position="47"/>
    </location>
    <ligand>
        <name>[4Fe-4S] cluster</name>
        <dbReference type="ChEBI" id="CHEBI:49883"/>
    </ligand>
</feature>
<dbReference type="InterPro" id="IPR003828">
    <property type="entry name" value="QueH"/>
</dbReference>
<evidence type="ECO:0000256" key="2">
    <source>
        <dbReference type="ARBA" id="ARBA00004691"/>
    </source>
</evidence>
<dbReference type="RefSeq" id="WP_216480458.1">
    <property type="nucleotide sequence ID" value="NZ_JAHLQJ010000018.1"/>
</dbReference>
<dbReference type="EC" id="1.17.99.6" evidence="4 17"/>
<keyword evidence="6 17" id="KW-0004">4Fe-4S</keyword>
<evidence type="ECO:0000256" key="1">
    <source>
        <dbReference type="ARBA" id="ARBA00002268"/>
    </source>
</evidence>
<proteinExistence type="inferred from homology"/>
<evidence type="ECO:0000256" key="17">
    <source>
        <dbReference type="HAMAP-Rule" id="MF_02089"/>
    </source>
</evidence>
<comment type="similarity">
    <text evidence="3 17">Belongs to the QueH family.</text>
</comment>
<evidence type="ECO:0000313" key="18">
    <source>
        <dbReference type="EMBL" id="MBU5673822.1"/>
    </source>
</evidence>
<evidence type="ECO:0000256" key="14">
    <source>
        <dbReference type="ARBA" id="ARBA00023284"/>
    </source>
</evidence>
<evidence type="ECO:0000256" key="9">
    <source>
        <dbReference type="ARBA" id="ARBA00022785"/>
    </source>
</evidence>
<sequence length="250" mass="28901">MKEASDVETYLSRMKNQKVNYDKVLRKMIQDWEAKKERPKVLLHSCCAPCSTSSLEFLAEHADVTIFFSNSNIHPRSEYMRRSNEQKVFVEKFNDRTGHTVGFIDDDYRSNVFFKMVKEGGLTEEPEGGLRCSACFDMRLDRSAEVAQERGFDYFGSAITLSKNKNSQLINELGIGVQQNYDSRYLPSDFKKNNGYQRSIEMCNEYDVFRQCYCGCSFAAEKQSIDLRAVNKDAINYLKANNLSLKKETY</sequence>
<accession>A0ABS6FUC2</accession>
<evidence type="ECO:0000256" key="5">
    <source>
        <dbReference type="ARBA" id="ARBA00016895"/>
    </source>
</evidence>
<comment type="function">
    <text evidence="1 17">Catalyzes the conversion of epoxyqueuosine (oQ) to queuosine (Q), which is a hypermodified base found in the wobble positions of tRNA(Asp), tRNA(Asn), tRNA(His) and tRNA(Tyr).</text>
</comment>
<keyword evidence="14 17" id="KW-0676">Redox-active center</keyword>
<evidence type="ECO:0000256" key="10">
    <source>
        <dbReference type="ARBA" id="ARBA00023002"/>
    </source>
</evidence>
<evidence type="ECO:0000256" key="12">
    <source>
        <dbReference type="ARBA" id="ARBA00023014"/>
    </source>
</evidence>
<feature type="binding site" evidence="17">
    <location>
        <position position="46"/>
    </location>
    <ligand>
        <name>[4Fe-4S] cluster</name>
        <dbReference type="ChEBI" id="CHEBI:49883"/>
    </ligand>
</feature>
<dbReference type="Proteomes" id="UP000743001">
    <property type="component" value="Unassembled WGS sequence"/>
</dbReference>
<evidence type="ECO:0000256" key="3">
    <source>
        <dbReference type="ARBA" id="ARBA00008207"/>
    </source>
</evidence>
<organism evidence="18 19">
    <name type="scientific">Paenibacillus brevis</name>
    <dbReference type="NCBI Taxonomy" id="2841508"/>
    <lineage>
        <taxon>Bacteria</taxon>
        <taxon>Bacillati</taxon>
        <taxon>Bacillota</taxon>
        <taxon>Bacilli</taxon>
        <taxon>Bacillales</taxon>
        <taxon>Paenibacillaceae</taxon>
        <taxon>Paenibacillus</taxon>
    </lineage>
</organism>
<keyword evidence="10 17" id="KW-0560">Oxidoreductase</keyword>
<dbReference type="Pfam" id="PF02677">
    <property type="entry name" value="QueH"/>
    <property type="match status" value="1"/>
</dbReference>